<keyword evidence="4" id="KW-1185">Reference proteome</keyword>
<feature type="domain" description="Transcription regulator PadR N-terminal" evidence="2">
    <location>
        <begin position="88"/>
        <end position="149"/>
    </location>
</feature>
<reference evidence="3 4" key="1">
    <citation type="journal article" date="2019" name="Int. J. Syst. Evol. Microbiol.">
        <title>The Global Catalogue of Microorganisms (GCM) 10K type strain sequencing project: providing services to taxonomists for standard genome sequencing and annotation.</title>
        <authorList>
            <consortium name="The Broad Institute Genomics Platform"/>
            <consortium name="The Broad Institute Genome Sequencing Center for Infectious Disease"/>
            <person name="Wu L."/>
            <person name="Ma J."/>
        </authorList>
    </citation>
    <scope>NUCLEOTIDE SEQUENCE [LARGE SCALE GENOMIC DNA]</scope>
    <source>
        <strain evidence="3 4">XZGYJ-43</strain>
    </source>
</reference>
<evidence type="ECO:0000313" key="3">
    <source>
        <dbReference type="EMBL" id="MFC7199452.1"/>
    </source>
</evidence>
<evidence type="ECO:0000256" key="1">
    <source>
        <dbReference type="SAM" id="MobiDB-lite"/>
    </source>
</evidence>
<dbReference type="EMBL" id="JBHTAR010000011">
    <property type="protein sequence ID" value="MFC7199452.1"/>
    <property type="molecule type" value="Genomic_DNA"/>
</dbReference>
<dbReference type="Gene3D" id="1.10.10.10">
    <property type="entry name" value="Winged helix-like DNA-binding domain superfamily/Winged helix DNA-binding domain"/>
    <property type="match status" value="1"/>
</dbReference>
<organism evidence="3 4">
    <name type="scientific">Halospeciosus flavus</name>
    <dbReference type="NCBI Taxonomy" id="3032283"/>
    <lineage>
        <taxon>Archaea</taxon>
        <taxon>Methanobacteriati</taxon>
        <taxon>Methanobacteriota</taxon>
        <taxon>Stenosarchaea group</taxon>
        <taxon>Halobacteria</taxon>
        <taxon>Halobacteriales</taxon>
        <taxon>Halobacteriaceae</taxon>
        <taxon>Halospeciosus</taxon>
    </lineage>
</organism>
<feature type="compositionally biased region" description="Low complexity" evidence="1">
    <location>
        <begin position="1"/>
        <end position="16"/>
    </location>
</feature>
<feature type="region of interest" description="Disordered" evidence="1">
    <location>
        <begin position="1"/>
        <end position="25"/>
    </location>
</feature>
<protein>
    <submittedName>
        <fullName evidence="3">PadR family transcriptional regulator</fullName>
    </submittedName>
</protein>
<dbReference type="RefSeq" id="WP_279529384.1">
    <property type="nucleotide sequence ID" value="NZ_CP122312.1"/>
</dbReference>
<gene>
    <name evidence="3" type="ORF">ACFQJ9_08515</name>
</gene>
<evidence type="ECO:0000313" key="4">
    <source>
        <dbReference type="Proteomes" id="UP001596447"/>
    </source>
</evidence>
<dbReference type="InterPro" id="IPR005149">
    <property type="entry name" value="Tscrpt_reg_PadR_N"/>
</dbReference>
<dbReference type="InterPro" id="IPR036390">
    <property type="entry name" value="WH_DNA-bd_sf"/>
</dbReference>
<dbReference type="SUPFAM" id="SSF46785">
    <property type="entry name" value="Winged helix' DNA-binding domain"/>
    <property type="match status" value="1"/>
</dbReference>
<accession>A0ABD5Z2P2</accession>
<name>A0ABD5Z2P2_9EURY</name>
<dbReference type="Proteomes" id="UP001596447">
    <property type="component" value="Unassembled WGS sequence"/>
</dbReference>
<evidence type="ECO:0000259" key="2">
    <source>
        <dbReference type="Pfam" id="PF03551"/>
    </source>
</evidence>
<dbReference type="Pfam" id="PF03551">
    <property type="entry name" value="PadR"/>
    <property type="match status" value="1"/>
</dbReference>
<sequence length="176" mass="19501">MVGSQGEMGGSISESGIDIDRHDESSGDDAVARLLREIEGASAGPVERMDFERIRRETLEPILAREGDQFRFDDGLVKESLDELLVSLVALRAEGTHGKALIEALDSVFDVDLSPGTVYPRLHRLDERGILDVHEMVRTKEYTVADEGAVRNLATDAMYQHCAMALFFCTALEQFE</sequence>
<proteinExistence type="predicted"/>
<dbReference type="InterPro" id="IPR036388">
    <property type="entry name" value="WH-like_DNA-bd_sf"/>
</dbReference>
<comment type="caution">
    <text evidence="3">The sequence shown here is derived from an EMBL/GenBank/DDBJ whole genome shotgun (WGS) entry which is preliminary data.</text>
</comment>
<dbReference type="AlphaFoldDB" id="A0ABD5Z2P2"/>